<dbReference type="RefSeq" id="WP_160202580.1">
    <property type="nucleotide sequence ID" value="NZ_QXWK01000022.1"/>
</dbReference>
<keyword evidence="3" id="KW-1003">Cell membrane</keyword>
<dbReference type="CDD" id="cd01127">
    <property type="entry name" value="TrwB_TraG_TraD_VirD4"/>
    <property type="match status" value="2"/>
</dbReference>
<feature type="transmembrane region" description="Helical" evidence="7">
    <location>
        <begin position="47"/>
        <end position="69"/>
    </location>
</feature>
<evidence type="ECO:0000256" key="4">
    <source>
        <dbReference type="ARBA" id="ARBA00022692"/>
    </source>
</evidence>
<dbReference type="SUPFAM" id="SSF52540">
    <property type="entry name" value="P-loop containing nucleoside triphosphate hydrolases"/>
    <property type="match status" value="1"/>
</dbReference>
<dbReference type="Pfam" id="PF02534">
    <property type="entry name" value="T4SS-DNA_transf"/>
    <property type="match status" value="2"/>
</dbReference>
<keyword evidence="6 7" id="KW-0472">Membrane</keyword>
<evidence type="ECO:0000313" key="8">
    <source>
        <dbReference type="EMBL" id="NBH62291.1"/>
    </source>
</evidence>
<sequence>MRSNNEIKTMKLPRFLAKWNVIPLTVGSIDLVIFFTFNYVINVVLSLVRNGLSETSFGVWNIFPLFWCWSGRIIGLYLFFLLVMAALDSILVYQIRASLSDKELRHGQKGTARWTTQEEVRHQYKEVPLKDDFYPGKGGTIISRQGETLYIDDSHSNTLVIGTTRSGKGEMYVFPSIDVYSRAKLLKDRPSMIVADPKLELYKSSKKTLEARGYIVRLLNLADPMHSMGYNPLQLVVDYYRAGLVEKAQMAAKTFSFSIFAADNSTQEPIWKNTATDLFTALIIAIATDCMEEDKQLNERRRKAWSQKRNAFAALTEDEQQRARKKYEELAGDGEDILLEERLYYIPPEVSFAEVHPNEKKVSCFSCLNFFRELCDRKALARATSQMEREKIAETALDEYFNNRPPLDYAKSLYQEIKTAGDRTKGSVYLNMQSAVSIFALDNIARLTAENDIDIEEIGYSEKPVAIFIGIPSEDRSNHFLVTTFIAQVYQYLFNLTKTRKGSKQGKLDRRVKFILDEFGNFPEIENFAGFVTVCLGLGISFDIYVQALNQISAIYKDHAKTILENFANQIYIKSVGKETAEEFSEVLGKTTIVEVQRSGSRFTLDKNFTESASERPLMYPDELARLREGECVVYRGIKRTDRLGVAIESYPIINEYADEPSERIKQQIKSEMLEARSRGQIMQHPDKNENRDLAAEEEMHIRIGRWRMQQGTALLYRYMYLTDTFPNPDDIAIEDINTESRAHIDYTSMIYEPDTAITNMARQTESYMKLEELPEYLSLCYKLQQIDEAYKETLGITTGKETLSKVTEAVCKSGYTTEEKEEILELMGGAA</sequence>
<dbReference type="Gene3D" id="3.40.50.300">
    <property type="entry name" value="P-loop containing nucleotide triphosphate hydrolases"/>
    <property type="match status" value="1"/>
</dbReference>
<accession>A0A845QMJ1</accession>
<dbReference type="EMBL" id="QXWK01000022">
    <property type="protein sequence ID" value="NBH62291.1"/>
    <property type="molecule type" value="Genomic_DNA"/>
</dbReference>
<feature type="transmembrane region" description="Helical" evidence="7">
    <location>
        <begin position="76"/>
        <end position="95"/>
    </location>
</feature>
<comment type="similarity">
    <text evidence="2">Belongs to the VirD4/TraG family.</text>
</comment>
<comment type="subcellular location">
    <subcellularLocation>
        <location evidence="1">Cell membrane</location>
        <topology evidence="1">Multi-pass membrane protein</topology>
    </subcellularLocation>
</comment>
<protein>
    <recommendedName>
        <fullName evidence="10">Type IV secretory system conjugative DNA transfer family protein</fullName>
    </recommendedName>
</protein>
<dbReference type="InterPro" id="IPR051539">
    <property type="entry name" value="T4SS-coupling_protein"/>
</dbReference>
<evidence type="ECO:0000256" key="7">
    <source>
        <dbReference type="SAM" id="Phobius"/>
    </source>
</evidence>
<reference evidence="8 9" key="1">
    <citation type="submission" date="2018-08" db="EMBL/GenBank/DDBJ databases">
        <title>Murine metabolic-syndrome-specific gut microbial biobank.</title>
        <authorList>
            <person name="Liu C."/>
        </authorList>
    </citation>
    <scope>NUCLEOTIDE SEQUENCE [LARGE SCALE GENOMIC DNA]</scope>
    <source>
        <strain evidence="8 9">28</strain>
    </source>
</reference>
<name>A0A845QMJ1_9FIRM</name>
<evidence type="ECO:0000256" key="2">
    <source>
        <dbReference type="ARBA" id="ARBA00008806"/>
    </source>
</evidence>
<comment type="caution">
    <text evidence="8">The sequence shown here is derived from an EMBL/GenBank/DDBJ whole genome shotgun (WGS) entry which is preliminary data.</text>
</comment>
<dbReference type="InterPro" id="IPR027417">
    <property type="entry name" value="P-loop_NTPase"/>
</dbReference>
<feature type="transmembrane region" description="Helical" evidence="7">
    <location>
        <begin position="21"/>
        <end position="41"/>
    </location>
</feature>
<dbReference type="GO" id="GO:0005886">
    <property type="term" value="C:plasma membrane"/>
    <property type="evidence" value="ECO:0007669"/>
    <property type="project" value="UniProtKB-SubCell"/>
</dbReference>
<evidence type="ECO:0000256" key="6">
    <source>
        <dbReference type="ARBA" id="ARBA00023136"/>
    </source>
</evidence>
<keyword evidence="4 7" id="KW-0812">Transmembrane</keyword>
<proteinExistence type="inferred from homology"/>
<evidence type="ECO:0000256" key="3">
    <source>
        <dbReference type="ARBA" id="ARBA00022475"/>
    </source>
</evidence>
<evidence type="ECO:0000256" key="1">
    <source>
        <dbReference type="ARBA" id="ARBA00004651"/>
    </source>
</evidence>
<dbReference type="AlphaFoldDB" id="A0A845QMJ1"/>
<keyword evidence="5 7" id="KW-1133">Transmembrane helix</keyword>
<gene>
    <name evidence="8" type="ORF">D0435_11570</name>
</gene>
<dbReference type="PANTHER" id="PTHR37937:SF1">
    <property type="entry name" value="CONJUGATIVE TRANSFER: DNA TRANSPORT"/>
    <property type="match status" value="1"/>
</dbReference>
<dbReference type="PANTHER" id="PTHR37937">
    <property type="entry name" value="CONJUGATIVE TRANSFER: DNA TRANSPORT"/>
    <property type="match status" value="1"/>
</dbReference>
<keyword evidence="9" id="KW-1185">Reference proteome</keyword>
<evidence type="ECO:0008006" key="10">
    <source>
        <dbReference type="Google" id="ProtNLM"/>
    </source>
</evidence>
<evidence type="ECO:0000256" key="5">
    <source>
        <dbReference type="ARBA" id="ARBA00022989"/>
    </source>
</evidence>
<dbReference type="Proteomes" id="UP000446866">
    <property type="component" value="Unassembled WGS sequence"/>
</dbReference>
<evidence type="ECO:0000313" key="9">
    <source>
        <dbReference type="Proteomes" id="UP000446866"/>
    </source>
</evidence>
<dbReference type="InterPro" id="IPR003688">
    <property type="entry name" value="TraG/VirD4"/>
</dbReference>
<organism evidence="8 9">
    <name type="scientific">Anaerotruncus colihominis</name>
    <dbReference type="NCBI Taxonomy" id="169435"/>
    <lineage>
        <taxon>Bacteria</taxon>
        <taxon>Bacillati</taxon>
        <taxon>Bacillota</taxon>
        <taxon>Clostridia</taxon>
        <taxon>Eubacteriales</taxon>
        <taxon>Oscillospiraceae</taxon>
        <taxon>Anaerotruncus</taxon>
    </lineage>
</organism>